<dbReference type="PANTHER" id="PTHR22878:SF68">
    <property type="entry name" value="DYNEIN HEAVY CHAIN 6, AXONEMAL-LIKE"/>
    <property type="match status" value="1"/>
</dbReference>
<dbReference type="GO" id="GO:0051959">
    <property type="term" value="F:dynein light intermediate chain binding"/>
    <property type="evidence" value="ECO:0007669"/>
    <property type="project" value="InterPro"/>
</dbReference>
<evidence type="ECO:0000313" key="3">
    <source>
        <dbReference type="EMBL" id="BFF93422.1"/>
    </source>
</evidence>
<dbReference type="Proteomes" id="UP001500889">
    <property type="component" value="Chromosome U"/>
</dbReference>
<feature type="coiled-coil region" evidence="1">
    <location>
        <begin position="1027"/>
        <end position="1054"/>
    </location>
</feature>
<dbReference type="InterPro" id="IPR026983">
    <property type="entry name" value="DHC"/>
</dbReference>
<name>A0AAU9FCK8_DROMD</name>
<dbReference type="GO" id="GO:0045505">
    <property type="term" value="F:dynein intermediate chain binding"/>
    <property type="evidence" value="ECO:0007669"/>
    <property type="project" value="InterPro"/>
</dbReference>
<evidence type="ECO:0000256" key="1">
    <source>
        <dbReference type="SAM" id="Coils"/>
    </source>
</evidence>
<gene>
    <name evidence="3" type="ORF">DMAD_11281</name>
</gene>
<keyword evidence="4" id="KW-1185">Reference proteome</keyword>
<dbReference type="AlphaFoldDB" id="A0AAU9FCK8"/>
<reference evidence="3 4" key="1">
    <citation type="submission" date="2024-02" db="EMBL/GenBank/DDBJ databases">
        <title>A chromosome-level genome assembly of Drosophila madeirensis, a fruit fly species endemic to Madeira island.</title>
        <authorList>
            <person name="Tomihara K."/>
            <person name="Llopart A."/>
            <person name="Yamamoto D."/>
        </authorList>
    </citation>
    <scope>NUCLEOTIDE SEQUENCE [LARGE SCALE GENOMIC DNA]</scope>
    <source>
        <strain evidence="3 4">RF1</strain>
    </source>
</reference>
<dbReference type="GO" id="GO:0007018">
    <property type="term" value="P:microtubule-based movement"/>
    <property type="evidence" value="ECO:0007669"/>
    <property type="project" value="InterPro"/>
</dbReference>
<proteinExistence type="predicted"/>
<dbReference type="InterPro" id="IPR013602">
    <property type="entry name" value="Dynein_heavy_linker"/>
</dbReference>
<dbReference type="EMBL" id="AP029264">
    <property type="protein sequence ID" value="BFF93422.1"/>
    <property type="molecule type" value="Genomic_DNA"/>
</dbReference>
<dbReference type="GO" id="GO:0030286">
    <property type="term" value="C:dynein complex"/>
    <property type="evidence" value="ECO:0007669"/>
    <property type="project" value="InterPro"/>
</dbReference>
<keyword evidence="1" id="KW-0175">Coiled coil</keyword>
<protein>
    <submittedName>
        <fullName evidence="3">Dynein heavy chain 1 axonemal</fullName>
    </submittedName>
</protein>
<evidence type="ECO:0000313" key="4">
    <source>
        <dbReference type="Proteomes" id="UP001500889"/>
    </source>
</evidence>
<organism evidence="3 4">
    <name type="scientific">Drosophila madeirensis</name>
    <name type="common">Fruit fly</name>
    <dbReference type="NCBI Taxonomy" id="30013"/>
    <lineage>
        <taxon>Eukaryota</taxon>
        <taxon>Metazoa</taxon>
        <taxon>Ecdysozoa</taxon>
        <taxon>Arthropoda</taxon>
        <taxon>Hexapoda</taxon>
        <taxon>Insecta</taxon>
        <taxon>Pterygota</taxon>
        <taxon>Neoptera</taxon>
        <taxon>Endopterygota</taxon>
        <taxon>Diptera</taxon>
        <taxon>Brachycera</taxon>
        <taxon>Muscomorpha</taxon>
        <taxon>Ephydroidea</taxon>
        <taxon>Drosophilidae</taxon>
        <taxon>Drosophila</taxon>
        <taxon>Sophophora</taxon>
    </lineage>
</organism>
<sequence>MDGSSEQGSPGNTGGALSLKGVDNFREITIGKPICIMPPRPGTAVMNYQELYIPRDQLTSVFYPIEEAQRWLTLVDKMGKSHRFPLPTILPKVIQTRYVPKRQLPKDVEVDRRRRLYQKINLTEELQRAGLTDEVLQPTEEQYNVMSEFAFPHKFPLSYFDDSNYDINSPAAWFALGVVGEAHYPLPAKAYLPFNRSLLKCQWVLASVTAYNEDTDLWKLISLEDGCTYEVPKLQFMFLAEDPHKYIGRLKAAIHERYKGEQLMLMELIVDCVLHEDIESTVFYSFKPIEAVLQAAKVSEQCKRRLRSEVNLVFERLMALYELEQFIIKMPKEFPQFHNIDLKEFLPRDFRNEISERERAAVQALGITMTSKRYDYLKASLFYCAGGIEAMAGVAIECQHIETMSIFVCNFSKPLALVDFLNSQEAHSDNVATYLKVNWPQQLTSVITLVLRALGKGYLDISLLDWTVYLMCKTSRFILQVKFRMQESMEVLLETSLMNFSHFVCDPCLQFLKLRSSYKWTSNYIDTEFPFHRPVFAMTLGINENRKVFYSTHPDEFQPALMDIYKRGLEKTSGVRMIDASLMTFLKFAPNMYILTVELIEDKFLVENELMRQCYAKAVLPLKAYARMYEKFINFYLLDINEYMVRYSAAKKPSSEVKRDILEHKRLKEELRVILPAFITIGPFYINVDTLKQFLIKKRIDIVRRIFEYYVDRMFETNELLLERCTEVYKSIAERPISIEHLYRIRDFAATVPDVVELLRADIQIMWLEYDLLDSFFYNLSDHQFAMKWNVYAWPHQILVRLSTLKEEQKIDIEEFLRQHASECQAFEERLESLNDEIQAYSLVFNPTRAQETSVDIKKTWTLIKELQKVSQMLQFRQTLFELEPLSEEFLQSIIESFEPYKQLWYACSNFLKLEEATLGNPIVQVELEEVWNYLEELRSELQQSLVIFNEKPEIMEVARVFMGKIDDFVPLYNSIRDLRNDNWMHVHWAELSQAVGVDIKYTVSMNYQYLMRKGILDFLPQVHDISVKANNEAESLRAALEEAERQRQAEEDAILLRKKLRKCRRDIL</sequence>
<dbReference type="Pfam" id="PF08393">
    <property type="entry name" value="DHC_N2"/>
    <property type="match status" value="1"/>
</dbReference>
<feature type="domain" description="Dynein heavy chain linker" evidence="2">
    <location>
        <begin position="891"/>
        <end position="1045"/>
    </location>
</feature>
<feature type="coiled-coil region" evidence="1">
    <location>
        <begin position="817"/>
        <end position="844"/>
    </location>
</feature>
<dbReference type="PANTHER" id="PTHR22878">
    <property type="entry name" value="DYNEIN HEAVY CHAIN 6, AXONEMAL-LIKE-RELATED"/>
    <property type="match status" value="1"/>
</dbReference>
<accession>A0AAU9FCK8</accession>
<evidence type="ECO:0000259" key="2">
    <source>
        <dbReference type="Pfam" id="PF08393"/>
    </source>
</evidence>